<dbReference type="Proteomes" id="UP000196331">
    <property type="component" value="Unassembled WGS sequence"/>
</dbReference>
<name>A0A1R4I140_9GAMM</name>
<gene>
    <name evidence="1" type="ORF">CZ787_10535</name>
</gene>
<evidence type="ECO:0000313" key="1">
    <source>
        <dbReference type="EMBL" id="SJN13525.1"/>
    </source>
</evidence>
<reference evidence="1 2" key="1">
    <citation type="submission" date="2017-02" db="EMBL/GenBank/DDBJ databases">
        <authorList>
            <person name="Dridi B."/>
        </authorList>
    </citation>
    <scope>NUCLEOTIDE SEQUENCE [LARGE SCALE GENOMIC DNA]</scope>
    <source>
        <strain evidence="1 2">JB380</strain>
    </source>
</reference>
<organism evidence="1 2">
    <name type="scientific">Halomonas citrativorans</name>
    <dbReference type="NCBI Taxonomy" id="2742612"/>
    <lineage>
        <taxon>Bacteria</taxon>
        <taxon>Pseudomonadati</taxon>
        <taxon>Pseudomonadota</taxon>
        <taxon>Gammaproteobacteria</taxon>
        <taxon>Oceanospirillales</taxon>
        <taxon>Halomonadaceae</taxon>
        <taxon>Halomonas</taxon>
    </lineage>
</organism>
<dbReference type="EMBL" id="FUKM01000046">
    <property type="protein sequence ID" value="SJN13525.1"/>
    <property type="molecule type" value="Genomic_DNA"/>
</dbReference>
<dbReference type="RefSeq" id="WP_254908609.1">
    <property type="nucleotide sequence ID" value="NZ_FUKM01000046.1"/>
</dbReference>
<comment type="caution">
    <text evidence="1">The sequence shown here is derived from an EMBL/GenBank/DDBJ whole genome shotgun (WGS) entry which is preliminary data.</text>
</comment>
<proteinExistence type="predicted"/>
<dbReference type="AlphaFoldDB" id="A0A1R4I140"/>
<sequence length="42" mass="4540">MTHPVVRALVRLAAVLSCQEVSHPIGPGDLGVWDGSYNKPRL</sequence>
<evidence type="ECO:0000313" key="2">
    <source>
        <dbReference type="Proteomes" id="UP000196331"/>
    </source>
</evidence>
<protein>
    <submittedName>
        <fullName evidence="1">Uncharacterized protein</fullName>
    </submittedName>
</protein>
<accession>A0A1R4I140</accession>